<keyword evidence="1" id="KW-0175">Coiled coil</keyword>
<evidence type="ECO:0000256" key="2">
    <source>
        <dbReference type="SAM" id="MobiDB-lite"/>
    </source>
</evidence>
<dbReference type="EMBL" id="JAFHLR010000032">
    <property type="protein sequence ID" value="KAG5470249.1"/>
    <property type="molecule type" value="Genomic_DNA"/>
</dbReference>
<dbReference type="RefSeq" id="XP_067060515.1">
    <property type="nucleotide sequence ID" value="XM_067204963.1"/>
</dbReference>
<feature type="coiled-coil region" evidence="1">
    <location>
        <begin position="199"/>
        <end position="226"/>
    </location>
</feature>
<feature type="region of interest" description="Disordered" evidence="2">
    <location>
        <begin position="255"/>
        <end position="309"/>
    </location>
</feature>
<protein>
    <submittedName>
        <fullName evidence="3">Uncharacterized protein</fullName>
    </submittedName>
</protein>
<sequence length="803" mass="85404">MDAMNSIMTTPKSEAPVPLPFSAASCSPLRAGGHPDSGTEAHKRSPRKKEWGAGAPHTALLSSSPAMTSAPRVPILQLAVHAAENEVSPVHILYTRLFREAEERLQRQPRARKRRAAAQQLQKESCTHRPYPLLSLGESTACQSFATPNADAPSANKSAQESSGAAQIRNPHASARTSARMSDTGARNKMTEAGHTPEAAACERLYRNATEQAERRERRRQALQEAQEAEFQATCTFHPSLSSVKEGFLGRSATQRVRSRSAGAGGVASARGAAVDPKGGSGASPHRAKGSSAVQRKPSRSWRHFSAAQEEMRAADKRHLGEWCCRTEEGSKPSLYAGVPSSNACEHLPTHLEKVKGSKGPVDGWSEHFAHFRIGKQAPATAAAKVALASAGGCEPVSGAPPAWTSLPDYTSLRGRSPHSESDPGGVLPGIVATPQHQTSACSGVHAQSKAGQGGAAAAALPQVFSRLFRDSDERRAVRAFMQLVREQGEYLELRNAKTARNGACVSARTARSGQRSSSAPSHKDTAAASTLASSGAAARGTARQRTDADGPFAVSCTVFDALSAEQEELQRRPESHFRSDLSKRTEAMSDGKVSCTAVIDHPTLAQQQRMSDDVCRAGHCSVPTAAAAASLLSPPRKRTPCAAGTRASTAAMTGDLVPVAEEDLERFAINGAEGYETLKSVSLLFQRWHDVVYEKSVHEPAMGAMGSPEQRHRFHLGAPHDSTSARSLREVNGRTSPVGGPNAVGKPRFQGAIKENIGTVQIAGAASSAYLRQLESELQDALKDWPHGARVPTNEAKPKYLS</sequence>
<evidence type="ECO:0000313" key="4">
    <source>
        <dbReference type="Proteomes" id="UP000674143"/>
    </source>
</evidence>
<proteinExistence type="predicted"/>
<feature type="compositionally biased region" description="Polar residues" evidence="2">
    <location>
        <begin position="510"/>
        <end position="521"/>
    </location>
</feature>
<comment type="caution">
    <text evidence="3">The sequence shown here is derived from an EMBL/GenBank/DDBJ whole genome shotgun (WGS) entry which is preliminary data.</text>
</comment>
<feature type="region of interest" description="Disordered" evidence="2">
    <location>
        <begin position="1"/>
        <end position="65"/>
    </location>
</feature>
<keyword evidence="4" id="KW-1185">Reference proteome</keyword>
<name>A0A836GBE8_9TRYP</name>
<feature type="compositionally biased region" description="Low complexity" evidence="2">
    <location>
        <begin position="527"/>
        <end position="544"/>
    </location>
</feature>
<feature type="region of interest" description="Disordered" evidence="2">
    <location>
        <begin position="507"/>
        <end position="547"/>
    </location>
</feature>
<evidence type="ECO:0000313" key="3">
    <source>
        <dbReference type="EMBL" id="KAG5470249.1"/>
    </source>
</evidence>
<dbReference type="AlphaFoldDB" id="A0A836GBE8"/>
<reference evidence="4" key="1">
    <citation type="journal article" date="2021" name="Microbiol. Resour. Announc.">
        <title>LGAAP: Leishmaniinae Genome Assembly and Annotation Pipeline.</title>
        <authorList>
            <person name="Almutairi H."/>
            <person name="Urbaniak M.D."/>
            <person name="Bates M.D."/>
            <person name="Jariyapan N."/>
            <person name="Kwakye-Nuako G."/>
            <person name="Thomaz-Soccol V."/>
            <person name="Al-Salem W.S."/>
            <person name="Dillon R.J."/>
            <person name="Bates P.A."/>
            <person name="Gatherer D."/>
        </authorList>
    </citation>
    <scope>NUCLEOTIDE SEQUENCE [LARGE SCALE GENOMIC DNA]</scope>
</reference>
<feature type="compositionally biased region" description="Polar residues" evidence="2">
    <location>
        <begin position="1"/>
        <end position="12"/>
    </location>
</feature>
<feature type="compositionally biased region" description="Basic and acidic residues" evidence="2">
    <location>
        <begin position="37"/>
        <end position="51"/>
    </location>
</feature>
<feature type="region of interest" description="Disordered" evidence="2">
    <location>
        <begin position="105"/>
        <end position="124"/>
    </location>
</feature>
<accession>A0A836GBE8</accession>
<evidence type="ECO:0000256" key="1">
    <source>
        <dbReference type="SAM" id="Coils"/>
    </source>
</evidence>
<dbReference type="KEGG" id="loi:92358897"/>
<feature type="region of interest" description="Disordered" evidence="2">
    <location>
        <begin position="147"/>
        <end position="193"/>
    </location>
</feature>
<feature type="compositionally biased region" description="Polar residues" evidence="2">
    <location>
        <begin position="155"/>
        <end position="165"/>
    </location>
</feature>
<gene>
    <name evidence="3" type="ORF">LSCM4_02943</name>
</gene>
<dbReference type="SMR" id="A0A836GBE8"/>
<feature type="compositionally biased region" description="Basic residues" evidence="2">
    <location>
        <begin position="107"/>
        <end position="116"/>
    </location>
</feature>
<reference evidence="4" key="2">
    <citation type="journal article" date="2021" name="Sci. Data">
        <title>Chromosome-scale genome sequencing, assembly and annotation of six genomes from subfamily Leishmaniinae.</title>
        <authorList>
            <person name="Almutairi H."/>
            <person name="Urbaniak M.D."/>
            <person name="Bates M.D."/>
            <person name="Jariyapan N."/>
            <person name="Kwakye-Nuako G."/>
            <person name="Thomaz Soccol V."/>
            <person name="Al-Salem W.S."/>
            <person name="Dillon R.J."/>
            <person name="Bates P.A."/>
            <person name="Gatherer D."/>
        </authorList>
    </citation>
    <scope>NUCLEOTIDE SEQUENCE [LARGE SCALE GENOMIC DNA]</scope>
</reference>
<dbReference type="GeneID" id="92358897"/>
<organism evidence="3 4">
    <name type="scientific">Leishmania orientalis</name>
    <dbReference type="NCBI Taxonomy" id="2249476"/>
    <lineage>
        <taxon>Eukaryota</taxon>
        <taxon>Discoba</taxon>
        <taxon>Euglenozoa</taxon>
        <taxon>Kinetoplastea</taxon>
        <taxon>Metakinetoplastina</taxon>
        <taxon>Trypanosomatida</taxon>
        <taxon>Trypanosomatidae</taxon>
        <taxon>Leishmaniinae</taxon>
        <taxon>Leishmania</taxon>
    </lineage>
</organism>
<dbReference type="Proteomes" id="UP000674143">
    <property type="component" value="Unassembled WGS sequence"/>
</dbReference>